<gene>
    <name evidence="4" type="ORF">KOF26_12550</name>
</gene>
<dbReference type="Pfam" id="PF01627">
    <property type="entry name" value="Hpt"/>
    <property type="match status" value="1"/>
</dbReference>
<protein>
    <submittedName>
        <fullName evidence="4">Hpt domain-containing protein</fullName>
    </submittedName>
</protein>
<feature type="modified residue" description="Phosphohistidine" evidence="1">
    <location>
        <position position="70"/>
    </location>
</feature>
<evidence type="ECO:0000256" key="1">
    <source>
        <dbReference type="PROSITE-ProRule" id="PRU00110"/>
    </source>
</evidence>
<dbReference type="Proteomes" id="UP000776276">
    <property type="component" value="Unassembled WGS sequence"/>
</dbReference>
<sequence length="156" mass="16396">MPANPGLKGTVSVSDPQLVDRAALRAFQGEVGSGYARILGYFREDGIKSVAAIEEGMRQRSAAALIIPAHTLKGESLQFGAGPLATLAEHIELTARGCVESQALPDILVPDVWKLRGLFDETMTALAQDGAAPAPPARSVGGRPVFGRRTFGTATR</sequence>
<proteinExistence type="predicted"/>
<keyword evidence="1" id="KW-0597">Phosphoprotein</keyword>
<evidence type="ECO:0000313" key="5">
    <source>
        <dbReference type="Proteomes" id="UP000776276"/>
    </source>
</evidence>
<evidence type="ECO:0000313" key="4">
    <source>
        <dbReference type="EMBL" id="MBU3078698.1"/>
    </source>
</evidence>
<comment type="caution">
    <text evidence="4">The sequence shown here is derived from an EMBL/GenBank/DDBJ whole genome shotgun (WGS) entry which is preliminary data.</text>
</comment>
<keyword evidence="5" id="KW-1185">Reference proteome</keyword>
<dbReference type="PROSITE" id="PS50894">
    <property type="entry name" value="HPT"/>
    <property type="match status" value="1"/>
</dbReference>
<evidence type="ECO:0000259" key="3">
    <source>
        <dbReference type="PROSITE" id="PS50894"/>
    </source>
</evidence>
<name>A0ABS6BK74_9SPHN</name>
<organism evidence="4 5">
    <name type="scientific">Sphingomonas quercus</name>
    <dbReference type="NCBI Taxonomy" id="2842451"/>
    <lineage>
        <taxon>Bacteria</taxon>
        <taxon>Pseudomonadati</taxon>
        <taxon>Pseudomonadota</taxon>
        <taxon>Alphaproteobacteria</taxon>
        <taxon>Sphingomonadales</taxon>
        <taxon>Sphingomonadaceae</taxon>
        <taxon>Sphingomonas</taxon>
    </lineage>
</organism>
<feature type="region of interest" description="Disordered" evidence="2">
    <location>
        <begin position="129"/>
        <end position="156"/>
    </location>
</feature>
<dbReference type="EMBL" id="JAHKRT010000006">
    <property type="protein sequence ID" value="MBU3078698.1"/>
    <property type="molecule type" value="Genomic_DNA"/>
</dbReference>
<evidence type="ECO:0000256" key="2">
    <source>
        <dbReference type="SAM" id="MobiDB-lite"/>
    </source>
</evidence>
<dbReference type="InterPro" id="IPR008207">
    <property type="entry name" value="Sig_transdc_His_kin_Hpt_dom"/>
</dbReference>
<reference evidence="4 5" key="1">
    <citation type="submission" date="2021-06" db="EMBL/GenBank/DDBJ databases">
        <title>Sphingomonas sp. XMGL2, whole genome shotgun sequencing project.</title>
        <authorList>
            <person name="Zhao G."/>
            <person name="Shen L."/>
        </authorList>
    </citation>
    <scope>NUCLEOTIDE SEQUENCE [LARGE SCALE GENOMIC DNA]</scope>
    <source>
        <strain evidence="4 5">XMGL2</strain>
    </source>
</reference>
<accession>A0ABS6BK74</accession>
<feature type="domain" description="HPt" evidence="3">
    <location>
        <begin position="31"/>
        <end position="126"/>
    </location>
</feature>